<evidence type="ECO:0000313" key="4">
    <source>
        <dbReference type="EMBL" id="KAK2165945.1"/>
    </source>
</evidence>
<dbReference type="GO" id="GO:0051087">
    <property type="term" value="F:protein-folding chaperone binding"/>
    <property type="evidence" value="ECO:0007669"/>
    <property type="project" value="InterPro"/>
</dbReference>
<keyword evidence="5" id="KW-1185">Reference proteome</keyword>
<gene>
    <name evidence="4" type="ORF">LSH36_44g12046</name>
</gene>
<protein>
    <recommendedName>
        <fullName evidence="3">PIH1D1/2/3 CS-like domain-containing protein</fullName>
    </recommendedName>
</protein>
<dbReference type="InterPro" id="IPR026697">
    <property type="entry name" value="DNAAF6"/>
</dbReference>
<feature type="domain" description="PIH1D1/2/3 CS-like" evidence="3">
    <location>
        <begin position="88"/>
        <end position="182"/>
    </location>
</feature>
<dbReference type="GO" id="GO:0045505">
    <property type="term" value="F:dynein intermediate chain binding"/>
    <property type="evidence" value="ECO:0007669"/>
    <property type="project" value="TreeGrafter"/>
</dbReference>
<evidence type="ECO:0000313" key="5">
    <source>
        <dbReference type="Proteomes" id="UP001208570"/>
    </source>
</evidence>
<sequence length="192" mass="21483">MELGNLDLKCLANMLKEPTVDDSDSEDDAPKTSVAKLGPGDVGSKDSESKPSKSIYAKKKNTASKDIWDPDEIVAGAEYEDIYDPRIQPEYEIIYKQAVTSEDMFLQMGNKTPSTASCEDMLVKIKLPGTKMADVKLDCKDTFLDCRSPKYKLGLHLPHSVDSKNGKAKWDSDTETLSVTLRMQREFDFINF</sequence>
<dbReference type="Pfam" id="PF18201">
    <property type="entry name" value="PIH1_CS"/>
    <property type="match status" value="1"/>
</dbReference>
<evidence type="ECO:0000256" key="2">
    <source>
        <dbReference type="SAM" id="MobiDB-lite"/>
    </source>
</evidence>
<comment type="caution">
    <text evidence="4">The sequence shown here is derived from an EMBL/GenBank/DDBJ whole genome shotgun (WGS) entry which is preliminary data.</text>
</comment>
<dbReference type="GO" id="GO:0070286">
    <property type="term" value="P:axonemal dynein complex assembly"/>
    <property type="evidence" value="ECO:0007669"/>
    <property type="project" value="InterPro"/>
</dbReference>
<reference evidence="4" key="1">
    <citation type="journal article" date="2023" name="Mol. Biol. Evol.">
        <title>Third-Generation Sequencing Reveals the Adaptive Role of the Epigenome in Three Deep-Sea Polychaetes.</title>
        <authorList>
            <person name="Perez M."/>
            <person name="Aroh O."/>
            <person name="Sun Y."/>
            <person name="Lan Y."/>
            <person name="Juniper S.K."/>
            <person name="Young C.R."/>
            <person name="Angers B."/>
            <person name="Qian P.Y."/>
        </authorList>
    </citation>
    <scope>NUCLEOTIDE SEQUENCE</scope>
    <source>
        <strain evidence="4">P08H-3</strain>
    </source>
</reference>
<dbReference type="Gene3D" id="2.60.40.790">
    <property type="match status" value="1"/>
</dbReference>
<accession>A0AAD9K8F5</accession>
<dbReference type="GO" id="GO:0005737">
    <property type="term" value="C:cytoplasm"/>
    <property type="evidence" value="ECO:0007669"/>
    <property type="project" value="TreeGrafter"/>
</dbReference>
<feature type="region of interest" description="Disordered" evidence="2">
    <location>
        <begin position="17"/>
        <end position="62"/>
    </location>
</feature>
<evidence type="ECO:0000259" key="3">
    <source>
        <dbReference type="Pfam" id="PF18201"/>
    </source>
</evidence>
<dbReference type="InterPro" id="IPR008978">
    <property type="entry name" value="HSP20-like_chaperone"/>
</dbReference>
<organism evidence="4 5">
    <name type="scientific">Paralvinella palmiformis</name>
    <dbReference type="NCBI Taxonomy" id="53620"/>
    <lineage>
        <taxon>Eukaryota</taxon>
        <taxon>Metazoa</taxon>
        <taxon>Spiralia</taxon>
        <taxon>Lophotrochozoa</taxon>
        <taxon>Annelida</taxon>
        <taxon>Polychaeta</taxon>
        <taxon>Sedentaria</taxon>
        <taxon>Canalipalpata</taxon>
        <taxon>Terebellida</taxon>
        <taxon>Terebelliformia</taxon>
        <taxon>Alvinellidae</taxon>
        <taxon>Paralvinella</taxon>
    </lineage>
</organism>
<dbReference type="SUPFAM" id="SSF49764">
    <property type="entry name" value="HSP20-like chaperones"/>
    <property type="match status" value="1"/>
</dbReference>
<dbReference type="EMBL" id="JAODUP010000044">
    <property type="protein sequence ID" value="KAK2165945.1"/>
    <property type="molecule type" value="Genomic_DNA"/>
</dbReference>
<dbReference type="AlphaFoldDB" id="A0AAD9K8F5"/>
<proteinExistence type="inferred from homology"/>
<dbReference type="InterPro" id="IPR041442">
    <property type="entry name" value="PIH1D1/2/3_CS-like"/>
</dbReference>
<comment type="similarity">
    <text evidence="1">Belongs to the PIH1 family.</text>
</comment>
<dbReference type="PANTHER" id="PTHR21083:SF0">
    <property type="entry name" value="DYNEIN AXONEMAL ASSEMBLY FACTOR 6"/>
    <property type="match status" value="1"/>
</dbReference>
<dbReference type="Proteomes" id="UP001208570">
    <property type="component" value="Unassembled WGS sequence"/>
</dbReference>
<name>A0AAD9K8F5_9ANNE</name>
<dbReference type="PANTHER" id="PTHR21083">
    <property type="entry name" value="TWISTER"/>
    <property type="match status" value="1"/>
</dbReference>
<evidence type="ECO:0000256" key="1">
    <source>
        <dbReference type="ARBA" id="ARBA00008511"/>
    </source>
</evidence>